<dbReference type="RefSeq" id="WP_054794487.1">
    <property type="nucleotide sequence ID" value="NZ_JAFBCV010000015.1"/>
</dbReference>
<dbReference type="SUPFAM" id="SSF63817">
    <property type="entry name" value="Sortase"/>
    <property type="match status" value="1"/>
</dbReference>
<dbReference type="InterPro" id="IPR005754">
    <property type="entry name" value="Sortase"/>
</dbReference>
<dbReference type="InterPro" id="IPR023365">
    <property type="entry name" value="Sortase_dom-sf"/>
</dbReference>
<dbReference type="InterPro" id="IPR053525">
    <property type="entry name" value="Sortase_D"/>
</dbReference>
<gene>
    <name evidence="2" type="ORF">JOC54_003895</name>
</gene>
<dbReference type="NCBIfam" id="TIGR01076">
    <property type="entry name" value="sortase_fam"/>
    <property type="match status" value="1"/>
</dbReference>
<reference evidence="2" key="1">
    <citation type="submission" date="2021-01" db="EMBL/GenBank/DDBJ databases">
        <title>Genomic Encyclopedia of Type Strains, Phase IV (KMG-IV): sequencing the most valuable type-strain genomes for metagenomic binning, comparative biology and taxonomic classification.</title>
        <authorList>
            <person name="Goeker M."/>
        </authorList>
    </citation>
    <scope>NUCLEOTIDE SEQUENCE</scope>
    <source>
        <strain evidence="2">DSM 21943</strain>
    </source>
</reference>
<protein>
    <submittedName>
        <fullName evidence="2">Sortase A</fullName>
        <ecNumber evidence="2">3.4.22.70</ecNumber>
    </submittedName>
</protein>
<keyword evidence="1 2" id="KW-0378">Hydrolase</keyword>
<sequence>MARRKKTNKKKVFLTLFALSLLVGGLYLTTTTGFKLLHGYILFKTMPKEEVLASVPAPLKLAGENDAVELAYNEEVLNWQPEIGEEMGVLTIPVLNTAFPLIHGTDDPELDRGVGHFAGSVLPGEADNSVLSGHNNTVFRNLGDVGEGDELIVQTKSGTYTYVVHTVRIVDEDDRTVIVSTDEAQLTVTTCYPFNELGFAPDRYVLVADLVDSQVNQLLAQFNE</sequence>
<evidence type="ECO:0000256" key="1">
    <source>
        <dbReference type="ARBA" id="ARBA00022801"/>
    </source>
</evidence>
<dbReference type="NCBIfam" id="NF033746">
    <property type="entry name" value="class_D_sortase"/>
    <property type="match status" value="1"/>
</dbReference>
<dbReference type="EC" id="3.4.22.70" evidence="2"/>
<comment type="caution">
    <text evidence="2">The sequence shown here is derived from an EMBL/GenBank/DDBJ whole genome shotgun (WGS) entry which is preliminary data.</text>
</comment>
<organism evidence="2 3">
    <name type="scientific">Shouchella xiaoxiensis</name>
    <dbReference type="NCBI Taxonomy" id="766895"/>
    <lineage>
        <taxon>Bacteria</taxon>
        <taxon>Bacillati</taxon>
        <taxon>Bacillota</taxon>
        <taxon>Bacilli</taxon>
        <taxon>Bacillales</taxon>
        <taxon>Bacillaceae</taxon>
        <taxon>Shouchella</taxon>
    </lineage>
</organism>
<evidence type="ECO:0000313" key="2">
    <source>
        <dbReference type="EMBL" id="MBM7840602.1"/>
    </source>
</evidence>
<keyword evidence="3" id="KW-1185">Reference proteome</keyword>
<name>A0ABS2SYJ4_9BACI</name>
<dbReference type="EMBL" id="JAFBCV010000015">
    <property type="protein sequence ID" value="MBM7840602.1"/>
    <property type="molecule type" value="Genomic_DNA"/>
</dbReference>
<dbReference type="InterPro" id="IPR041999">
    <property type="entry name" value="Sortase_D_1"/>
</dbReference>
<dbReference type="Pfam" id="PF04203">
    <property type="entry name" value="Sortase"/>
    <property type="match status" value="1"/>
</dbReference>
<dbReference type="Gene3D" id="2.40.260.10">
    <property type="entry name" value="Sortase"/>
    <property type="match status" value="1"/>
</dbReference>
<proteinExistence type="predicted"/>
<dbReference type="GO" id="GO:0016787">
    <property type="term" value="F:hydrolase activity"/>
    <property type="evidence" value="ECO:0007669"/>
    <property type="project" value="UniProtKB-KW"/>
</dbReference>
<evidence type="ECO:0000313" key="3">
    <source>
        <dbReference type="Proteomes" id="UP001179280"/>
    </source>
</evidence>
<accession>A0ABS2SYJ4</accession>
<dbReference type="Proteomes" id="UP001179280">
    <property type="component" value="Unassembled WGS sequence"/>
</dbReference>
<dbReference type="CDD" id="cd05828">
    <property type="entry name" value="Sortase_D_1"/>
    <property type="match status" value="1"/>
</dbReference>